<evidence type="ECO:0000313" key="2">
    <source>
        <dbReference type="Proteomes" id="UP000003959"/>
    </source>
</evidence>
<dbReference type="AlphaFoldDB" id="F4XRC7"/>
<organism evidence="1 2">
    <name type="scientific">Moorena producens 3L</name>
    <dbReference type="NCBI Taxonomy" id="489825"/>
    <lineage>
        <taxon>Bacteria</taxon>
        <taxon>Bacillati</taxon>
        <taxon>Cyanobacteriota</taxon>
        <taxon>Cyanophyceae</taxon>
        <taxon>Coleofasciculales</taxon>
        <taxon>Coleofasciculaceae</taxon>
        <taxon>Moorena</taxon>
    </lineage>
</organism>
<accession>F4XRC7</accession>
<reference evidence="2" key="1">
    <citation type="journal article" date="2011" name="Proc. Natl. Acad. Sci. U.S.A.">
        <title>Genomic insights into the physiology and ecology of the marine filamentous cyanobacterium Lyngbya majuscula.</title>
        <authorList>
            <person name="Jones A.C."/>
            <person name="Monroe E.A."/>
            <person name="Podell S."/>
            <person name="Hess W.R."/>
            <person name="Klages S."/>
            <person name="Esquenazi E."/>
            <person name="Niessen S."/>
            <person name="Hoover H."/>
            <person name="Rothmann M."/>
            <person name="Lasken R.S."/>
            <person name="Yates J.R.III."/>
            <person name="Reinhardt R."/>
            <person name="Kube M."/>
            <person name="Burkart M.D."/>
            <person name="Allen E.E."/>
            <person name="Dorrestein P.C."/>
            <person name="Gerwick W.H."/>
            <person name="Gerwick L."/>
        </authorList>
    </citation>
    <scope>NUCLEOTIDE SEQUENCE [LARGE SCALE GENOMIC DNA]</scope>
    <source>
        <strain evidence="2">3L</strain>
    </source>
</reference>
<protein>
    <submittedName>
        <fullName evidence="1">Uncharacterized protein</fullName>
    </submittedName>
</protein>
<name>F4XRC7_9CYAN</name>
<dbReference type="HOGENOM" id="CLU_3009359_0_0_3"/>
<dbReference type="EMBL" id="GL890889">
    <property type="protein sequence ID" value="EGJ32856.1"/>
    <property type="molecule type" value="Genomic_DNA"/>
</dbReference>
<dbReference type="Proteomes" id="UP000003959">
    <property type="component" value="Unassembled WGS sequence"/>
</dbReference>
<proteinExistence type="predicted"/>
<evidence type="ECO:0000313" key="1">
    <source>
        <dbReference type="EMBL" id="EGJ32856.1"/>
    </source>
</evidence>
<sequence length="56" mass="6539">MQMVHTLSCGAHELRWQQAEAAMCRQEELPLSYWEIRSDLTIDRSNFPEMKATSVI</sequence>
<keyword evidence="2" id="KW-1185">Reference proteome</keyword>
<gene>
    <name evidence="1" type="ORF">LYNGBM3L_75260</name>
</gene>